<dbReference type="Pfam" id="PF01841">
    <property type="entry name" value="Transglut_core"/>
    <property type="match status" value="1"/>
</dbReference>
<keyword evidence="3" id="KW-1185">Reference proteome</keyword>
<dbReference type="GO" id="GO:0008233">
    <property type="term" value="F:peptidase activity"/>
    <property type="evidence" value="ECO:0007669"/>
    <property type="project" value="UniProtKB-KW"/>
</dbReference>
<keyword evidence="2" id="KW-0645">Protease</keyword>
<dbReference type="AlphaFoldDB" id="A0A1H7PCH8"/>
<dbReference type="InterPro" id="IPR002931">
    <property type="entry name" value="Transglutaminase-like"/>
</dbReference>
<sequence>MFIQASCILEFTCELPTPSIFMLRPKSGLSQFVLREDFQITPYLAMTEFSDTYGNLCQRLVMPAGKVKLQSSIVAACADTIDVDFTAGWTPIVDLPDPILHFLLPSRYCESDKLSEEAKAITIGCNHGYEQVETIRRWIYTHFQYQYGVTDSRSSTLDVMATKTGVCRDFTHVGISLCRALDIPARMVTGYLLGLKPMDLHAWFEAYVGGRWYSFDATQAEPKGNRISMAYGRDAADVAFVTHFGNAELSRMTVDVKETSPSWL</sequence>
<gene>
    <name evidence="2" type="ORF">SAMN05421740_104281</name>
</gene>
<dbReference type="EMBL" id="FNZR01000004">
    <property type="protein sequence ID" value="SEL32767.1"/>
    <property type="molecule type" value="Genomic_DNA"/>
</dbReference>
<dbReference type="PANTHER" id="PTHR33490">
    <property type="entry name" value="BLR5614 PROTEIN-RELATED"/>
    <property type="match status" value="1"/>
</dbReference>
<protein>
    <submittedName>
        <fullName evidence="2">Transglutaminase-like enzyme, putative cysteine protease</fullName>
    </submittedName>
</protein>
<dbReference type="InterPro" id="IPR038765">
    <property type="entry name" value="Papain-like_cys_pep_sf"/>
</dbReference>
<feature type="domain" description="Transglutaminase-like" evidence="1">
    <location>
        <begin position="159"/>
        <end position="219"/>
    </location>
</feature>
<dbReference type="PANTHER" id="PTHR33490:SF12">
    <property type="entry name" value="BLL5557 PROTEIN"/>
    <property type="match status" value="1"/>
</dbReference>
<dbReference type="STRING" id="332977.SAMN05421740_104281"/>
<evidence type="ECO:0000313" key="3">
    <source>
        <dbReference type="Proteomes" id="UP000198916"/>
    </source>
</evidence>
<reference evidence="3" key="1">
    <citation type="submission" date="2016-10" db="EMBL/GenBank/DDBJ databases">
        <authorList>
            <person name="Varghese N."/>
            <person name="Submissions S."/>
        </authorList>
    </citation>
    <scope>NUCLEOTIDE SEQUENCE [LARGE SCALE GENOMIC DNA]</scope>
    <source>
        <strain evidence="3">Jip14</strain>
    </source>
</reference>
<dbReference type="OrthoDB" id="9804872at2"/>
<keyword evidence="2" id="KW-0378">Hydrolase</keyword>
<organism evidence="2 3">
    <name type="scientific">Parapedobacter koreensis</name>
    <dbReference type="NCBI Taxonomy" id="332977"/>
    <lineage>
        <taxon>Bacteria</taxon>
        <taxon>Pseudomonadati</taxon>
        <taxon>Bacteroidota</taxon>
        <taxon>Sphingobacteriia</taxon>
        <taxon>Sphingobacteriales</taxon>
        <taxon>Sphingobacteriaceae</taxon>
        <taxon>Parapedobacter</taxon>
    </lineage>
</organism>
<dbReference type="GO" id="GO:0006508">
    <property type="term" value="P:proteolysis"/>
    <property type="evidence" value="ECO:0007669"/>
    <property type="project" value="UniProtKB-KW"/>
</dbReference>
<dbReference type="Proteomes" id="UP000198916">
    <property type="component" value="Unassembled WGS sequence"/>
</dbReference>
<name>A0A1H7PCH8_9SPHI</name>
<evidence type="ECO:0000259" key="1">
    <source>
        <dbReference type="SMART" id="SM00460"/>
    </source>
</evidence>
<dbReference type="Gene3D" id="2.60.40.2250">
    <property type="match status" value="1"/>
</dbReference>
<evidence type="ECO:0000313" key="2">
    <source>
        <dbReference type="EMBL" id="SEL32767.1"/>
    </source>
</evidence>
<accession>A0A1H7PCH8</accession>
<proteinExistence type="predicted"/>
<dbReference type="SMART" id="SM00460">
    <property type="entry name" value="TGc"/>
    <property type="match status" value="1"/>
</dbReference>
<dbReference type="SUPFAM" id="SSF54001">
    <property type="entry name" value="Cysteine proteinases"/>
    <property type="match status" value="1"/>
</dbReference>
<dbReference type="Gene3D" id="3.10.620.30">
    <property type="match status" value="1"/>
</dbReference>